<feature type="compositionally biased region" description="Polar residues" evidence="1">
    <location>
        <begin position="153"/>
        <end position="176"/>
    </location>
</feature>
<dbReference type="EMBL" id="JAALLH010000001">
    <property type="protein sequence ID" value="NIY62342.1"/>
    <property type="molecule type" value="Genomic_DNA"/>
</dbReference>
<sequence length="184" mass="19382">MRAAVSSAAASAKSVTATVAPCWPGPWQCRGRCHCLRLTTPMGYFHPANNAEILTLRHDAAVLRRQVARPRLSSADRAVLSAPARHLPPALRPISWSPPDTLLTGPRRPVRWNSTPPSPTTTRPSSRHPRKPPGQTHSPNDGHAQPTPKAPAGSSSPANDTCVRSSPGTPSTQTPDGPTAASAA</sequence>
<gene>
    <name evidence="2" type="ORF">SMALB_0250</name>
</gene>
<comment type="caution">
    <text evidence="2">The sequence shown here is derived from an EMBL/GenBank/DDBJ whole genome shotgun (WGS) entry which is preliminary data.</text>
</comment>
<accession>A0A7X5WWP9</accession>
<evidence type="ECO:0000313" key="2">
    <source>
        <dbReference type="EMBL" id="NIY62342.1"/>
    </source>
</evidence>
<feature type="region of interest" description="Disordered" evidence="1">
    <location>
        <begin position="88"/>
        <end position="184"/>
    </location>
</feature>
<name>A0A7X5WWP9_STRMQ</name>
<evidence type="ECO:0000313" key="3">
    <source>
        <dbReference type="Proteomes" id="UP000536624"/>
    </source>
</evidence>
<dbReference type="Proteomes" id="UP000536624">
    <property type="component" value="Unassembled WGS sequence"/>
</dbReference>
<reference evidence="2 3" key="1">
    <citation type="submission" date="2020-02" db="EMBL/GenBank/DDBJ databases">
        <title>Streptomyces malaysiensis DSM14702 (JHCC583434, PFL_A843) Genome sequencing and assembly.</title>
        <authorList>
            <person name="Samborskyy M."/>
        </authorList>
    </citation>
    <scope>NUCLEOTIDE SEQUENCE [LARGE SCALE GENOMIC DNA]</scope>
    <source>
        <strain evidence="2 3">DSM 14702</strain>
    </source>
</reference>
<proteinExistence type="predicted"/>
<protein>
    <submittedName>
        <fullName evidence="2">Uncharacterized protein</fullName>
    </submittedName>
</protein>
<evidence type="ECO:0000256" key="1">
    <source>
        <dbReference type="SAM" id="MobiDB-lite"/>
    </source>
</evidence>
<dbReference type="AlphaFoldDB" id="A0A7X5WWP9"/>
<organism evidence="2 3">
    <name type="scientific">Streptomyces malaysiensis</name>
    <dbReference type="NCBI Taxonomy" id="92644"/>
    <lineage>
        <taxon>Bacteria</taxon>
        <taxon>Bacillati</taxon>
        <taxon>Actinomycetota</taxon>
        <taxon>Actinomycetes</taxon>
        <taxon>Kitasatosporales</taxon>
        <taxon>Streptomycetaceae</taxon>
        <taxon>Streptomyces</taxon>
        <taxon>Streptomyces violaceusniger group</taxon>
    </lineage>
</organism>